<dbReference type="PANTHER" id="PTHR33110:SF35">
    <property type="entry name" value="OS02G0671200 PROTEIN"/>
    <property type="match status" value="1"/>
</dbReference>
<reference evidence="5" key="1">
    <citation type="journal article" date="2005" name="Nature">
        <title>The map-based sequence of the rice genome.</title>
        <authorList>
            <consortium name="International rice genome sequencing project (IRGSP)"/>
            <person name="Matsumoto T."/>
            <person name="Wu J."/>
            <person name="Kanamori H."/>
            <person name="Katayose Y."/>
            <person name="Fujisawa M."/>
            <person name="Namiki N."/>
            <person name="Mizuno H."/>
            <person name="Yamamoto K."/>
            <person name="Antonio B.A."/>
            <person name="Baba T."/>
            <person name="Sakata K."/>
            <person name="Nagamura Y."/>
            <person name="Aoki H."/>
            <person name="Arikawa K."/>
            <person name="Arita K."/>
            <person name="Bito T."/>
            <person name="Chiden Y."/>
            <person name="Fujitsuka N."/>
            <person name="Fukunaka R."/>
            <person name="Hamada M."/>
            <person name="Harada C."/>
            <person name="Hayashi A."/>
            <person name="Hijishita S."/>
            <person name="Honda M."/>
            <person name="Hosokawa S."/>
            <person name="Ichikawa Y."/>
            <person name="Idonuma A."/>
            <person name="Iijima M."/>
            <person name="Ikeda M."/>
            <person name="Ikeno M."/>
            <person name="Ito K."/>
            <person name="Ito S."/>
            <person name="Ito T."/>
            <person name="Ito Y."/>
            <person name="Ito Y."/>
            <person name="Iwabuchi A."/>
            <person name="Kamiya K."/>
            <person name="Karasawa W."/>
            <person name="Kurita K."/>
            <person name="Katagiri S."/>
            <person name="Kikuta A."/>
            <person name="Kobayashi H."/>
            <person name="Kobayashi N."/>
            <person name="Machita K."/>
            <person name="Maehara T."/>
            <person name="Masukawa M."/>
            <person name="Mizubayashi T."/>
            <person name="Mukai Y."/>
            <person name="Nagasaki H."/>
            <person name="Nagata Y."/>
            <person name="Naito S."/>
            <person name="Nakashima M."/>
            <person name="Nakama Y."/>
            <person name="Nakamichi Y."/>
            <person name="Nakamura M."/>
            <person name="Meguro A."/>
            <person name="Negishi M."/>
            <person name="Ohta I."/>
            <person name="Ohta T."/>
            <person name="Okamoto M."/>
            <person name="Ono N."/>
            <person name="Saji S."/>
            <person name="Sakaguchi M."/>
            <person name="Sakai K."/>
            <person name="Shibata M."/>
            <person name="Shimokawa T."/>
            <person name="Song J."/>
            <person name="Takazaki Y."/>
            <person name="Terasawa K."/>
            <person name="Tsugane M."/>
            <person name="Tsuji K."/>
            <person name="Ueda S."/>
            <person name="Waki K."/>
            <person name="Yamagata H."/>
            <person name="Yamamoto M."/>
            <person name="Yamamoto S."/>
            <person name="Yamane H."/>
            <person name="Yoshiki S."/>
            <person name="Yoshihara R."/>
            <person name="Yukawa K."/>
            <person name="Zhong H."/>
            <person name="Yano M."/>
            <person name="Yuan Q."/>
            <person name="Ouyang S."/>
            <person name="Liu J."/>
            <person name="Jones K.M."/>
            <person name="Gansberger K."/>
            <person name="Moffat K."/>
            <person name="Hill J."/>
            <person name="Bera J."/>
            <person name="Fadrosh D."/>
            <person name="Jin S."/>
            <person name="Johri S."/>
            <person name="Kim M."/>
            <person name="Overton L."/>
            <person name="Reardon M."/>
            <person name="Tsitrin T."/>
            <person name="Vuong H."/>
            <person name="Weaver B."/>
            <person name="Ciecko A."/>
            <person name="Tallon L."/>
            <person name="Jackson J."/>
            <person name="Pai G."/>
            <person name="Aken S.V."/>
            <person name="Utterback T."/>
            <person name="Reidmuller S."/>
            <person name="Feldblyum T."/>
            <person name="Hsiao J."/>
            <person name="Zismann V."/>
            <person name="Iobst S."/>
            <person name="de Vazeille A.R."/>
            <person name="Buell C.R."/>
            <person name="Ying K."/>
            <person name="Li Y."/>
            <person name="Lu T."/>
            <person name="Huang Y."/>
            <person name="Zhao Q."/>
            <person name="Feng Q."/>
            <person name="Zhang L."/>
            <person name="Zhu J."/>
            <person name="Weng Q."/>
            <person name="Mu J."/>
            <person name="Lu Y."/>
            <person name="Fan D."/>
            <person name="Liu Y."/>
            <person name="Guan J."/>
            <person name="Zhang Y."/>
            <person name="Yu S."/>
            <person name="Liu X."/>
            <person name="Zhang Y."/>
            <person name="Hong G."/>
            <person name="Han B."/>
            <person name="Choisne N."/>
            <person name="Demange N."/>
            <person name="Orjeda G."/>
            <person name="Samain S."/>
            <person name="Cattolico L."/>
            <person name="Pelletier E."/>
            <person name="Couloux A."/>
            <person name="Segurens B."/>
            <person name="Wincker P."/>
            <person name="D'Hont A."/>
            <person name="Scarpelli C."/>
            <person name="Weissenbach J."/>
            <person name="Salanoubat M."/>
            <person name="Quetier F."/>
            <person name="Yu Y."/>
            <person name="Kim H.R."/>
            <person name="Rambo T."/>
            <person name="Currie J."/>
            <person name="Collura K."/>
            <person name="Luo M."/>
            <person name="Yang T."/>
            <person name="Ammiraju J.S.S."/>
            <person name="Engler F."/>
            <person name="Soderlund C."/>
            <person name="Wing R.A."/>
            <person name="Palmer L.E."/>
            <person name="de la Bastide M."/>
            <person name="Spiegel L."/>
            <person name="Nascimento L."/>
            <person name="Zutavern T."/>
            <person name="O'Shaughnessy A."/>
            <person name="Dike S."/>
            <person name="Dedhia N."/>
            <person name="Preston R."/>
            <person name="Balija V."/>
            <person name="McCombie W.R."/>
            <person name="Chow T."/>
            <person name="Chen H."/>
            <person name="Chung M."/>
            <person name="Chen C."/>
            <person name="Shaw J."/>
            <person name="Wu H."/>
            <person name="Hsiao K."/>
            <person name="Chao Y."/>
            <person name="Chu M."/>
            <person name="Cheng C."/>
            <person name="Hour A."/>
            <person name="Lee P."/>
            <person name="Lin S."/>
            <person name="Lin Y."/>
            <person name="Liou J."/>
            <person name="Liu S."/>
            <person name="Hsing Y."/>
            <person name="Raghuvanshi S."/>
            <person name="Mohanty A."/>
            <person name="Bharti A.K."/>
            <person name="Gaur A."/>
            <person name="Gupta V."/>
            <person name="Kumar D."/>
            <person name="Ravi V."/>
            <person name="Vij S."/>
            <person name="Kapur A."/>
            <person name="Khurana P."/>
            <person name="Khurana P."/>
            <person name="Khurana J.P."/>
            <person name="Tyagi A.K."/>
            <person name="Gaikwad K."/>
            <person name="Singh A."/>
            <person name="Dalal V."/>
            <person name="Srivastava S."/>
            <person name="Dixit A."/>
            <person name="Pal A.K."/>
            <person name="Ghazi I.A."/>
            <person name="Yadav M."/>
            <person name="Pandit A."/>
            <person name="Bhargava A."/>
            <person name="Sureshbabu K."/>
            <person name="Batra K."/>
            <person name="Sharma T.R."/>
            <person name="Mohapatra T."/>
            <person name="Singh N.K."/>
            <person name="Messing J."/>
            <person name="Nelson A.B."/>
            <person name="Fuks G."/>
            <person name="Kavchok S."/>
            <person name="Keizer G."/>
            <person name="Linton E."/>
            <person name="Llaca V."/>
            <person name="Song R."/>
            <person name="Tanyolac B."/>
            <person name="Young S."/>
            <person name="Ho-Il K."/>
            <person name="Hahn J.H."/>
            <person name="Sangsakoo G."/>
            <person name="Vanavichit A."/>
            <person name="de Mattos Luiz.A.T."/>
            <person name="Zimmer P.D."/>
            <person name="Malone G."/>
            <person name="Dellagostin O."/>
            <person name="de Oliveira A.C."/>
            <person name="Bevan M."/>
            <person name="Bancroft I."/>
            <person name="Minx P."/>
            <person name="Cordum H."/>
            <person name="Wilson R."/>
            <person name="Cheng Z."/>
            <person name="Jin W."/>
            <person name="Jiang J."/>
            <person name="Leong S.A."/>
            <person name="Iwama H."/>
            <person name="Gojobori T."/>
            <person name="Itoh T."/>
            <person name="Niimura Y."/>
            <person name="Fujii Y."/>
            <person name="Habara T."/>
            <person name="Sakai H."/>
            <person name="Sato Y."/>
            <person name="Wilson G."/>
            <person name="Kumar K."/>
            <person name="McCouch S."/>
            <person name="Juretic N."/>
            <person name="Hoen D."/>
            <person name="Wright S."/>
            <person name="Bruskiewich R."/>
            <person name="Bureau T."/>
            <person name="Miyao A."/>
            <person name="Hirochika H."/>
            <person name="Nishikawa T."/>
            <person name="Kadowaki K."/>
            <person name="Sugiura M."/>
            <person name="Burr B."/>
            <person name="Sasaki T."/>
        </authorList>
    </citation>
    <scope>NUCLEOTIDE SEQUENCE [LARGE SCALE GENOMIC DNA]</scope>
    <source>
        <strain evidence="5">cv. Nipponbare</strain>
    </source>
</reference>
<dbReference type="Proteomes" id="UP000000763">
    <property type="component" value="Chromosome 2"/>
</dbReference>
<feature type="domain" description="F-box" evidence="3">
    <location>
        <begin position="83"/>
        <end position="118"/>
    </location>
</feature>
<evidence type="ECO:0000313" key="5">
    <source>
        <dbReference type="Proteomes" id="UP000000763"/>
    </source>
</evidence>
<evidence type="ECO:0008006" key="6">
    <source>
        <dbReference type="Google" id="ProtNLM"/>
    </source>
</evidence>
<dbReference type="Gene3D" id="1.20.1280.50">
    <property type="match status" value="1"/>
</dbReference>
<dbReference type="EMBL" id="AP005055">
    <property type="protein sequence ID" value="BAD28328.1"/>
    <property type="molecule type" value="Genomic_DNA"/>
</dbReference>
<feature type="domain" description="KIB1-4 beta-propeller" evidence="2">
    <location>
        <begin position="143"/>
        <end position="392"/>
    </location>
</feature>
<dbReference type="InterPro" id="IPR005174">
    <property type="entry name" value="KIB1-4_b-propeller"/>
</dbReference>
<dbReference type="HOGENOM" id="CLU_046923_0_0_1"/>
<dbReference type="PANTHER" id="PTHR33110">
    <property type="entry name" value="F-BOX/KELCH-REPEAT PROTEIN-RELATED"/>
    <property type="match status" value="1"/>
</dbReference>
<dbReference type="Pfam" id="PF03478">
    <property type="entry name" value="Beta-prop_KIB1-4"/>
    <property type="match status" value="1"/>
</dbReference>
<dbReference type="AlphaFoldDB" id="Q6ESP2"/>
<organism evidence="4 5">
    <name type="scientific">Oryza sativa subsp. japonica</name>
    <name type="common">Rice</name>
    <dbReference type="NCBI Taxonomy" id="39947"/>
    <lineage>
        <taxon>Eukaryota</taxon>
        <taxon>Viridiplantae</taxon>
        <taxon>Streptophyta</taxon>
        <taxon>Embryophyta</taxon>
        <taxon>Tracheophyta</taxon>
        <taxon>Spermatophyta</taxon>
        <taxon>Magnoliopsida</taxon>
        <taxon>Liliopsida</taxon>
        <taxon>Poales</taxon>
        <taxon>Poaceae</taxon>
        <taxon>BOP clade</taxon>
        <taxon>Oryzoideae</taxon>
        <taxon>Oryzeae</taxon>
        <taxon>Oryzinae</taxon>
        <taxon>Oryza</taxon>
        <taxon>Oryza sativa</taxon>
    </lineage>
</organism>
<gene>
    <name evidence="4" type="primary">P0684A08.40</name>
</gene>
<feature type="region of interest" description="Disordered" evidence="1">
    <location>
        <begin position="24"/>
        <end position="60"/>
    </location>
</feature>
<name>Q6ESP2_ORYSJ</name>
<proteinExistence type="predicted"/>
<reference evidence="5" key="2">
    <citation type="journal article" date="2008" name="Nucleic Acids Res.">
        <title>The rice annotation project database (RAP-DB): 2008 update.</title>
        <authorList>
            <consortium name="The rice annotation project (RAP)"/>
        </authorList>
    </citation>
    <scope>GENOME REANNOTATION</scope>
    <source>
        <strain evidence="5">cv. Nipponbare</strain>
    </source>
</reference>
<dbReference type="InterPro" id="IPR036047">
    <property type="entry name" value="F-box-like_dom_sf"/>
</dbReference>
<accession>Q6ESP2</accession>
<evidence type="ECO:0000313" key="4">
    <source>
        <dbReference type="EMBL" id="BAD28328.1"/>
    </source>
</evidence>
<dbReference type="InterPro" id="IPR001810">
    <property type="entry name" value="F-box_dom"/>
</dbReference>
<sequence length="435" mass="46936">MPRSTHTQMGGTRSHTTSRRLLQERGGAGHRTRAPKAHASTPPAHPATPRGGHGGEATSVFLFPPADGAARATFVVAMAATGWSDLPSELLSEIAGGLVELGDIARFRSVCSSWRAAAGGAAAAPPPQPPWLLLPSSPSRLFFCPREDRLYPDLRMPALTAEAHRRRRRRLYASPHGWTLAIDPTDLAASLLHPFTGAVCALPPLPAFFAETDDLAWDWSPHGVMASCGEGLLFYASDPPAAAWAPIPAMADCNASSINYSGGEFFVFEEDVCRTTIVDALTLAIAAVIPAPAVELPSEARIAVAGDELFLLVKSKWMYLFGDDIDFSKVFRVDHRSVDSAWQELTGIGGRALFVDSLHGFAMETAGFENLEGNTIYSVTTKEVNDRRSTTVKYSVSVFSLEHRSSKKLACRLNKLEMALRGETPSWIIPSLNEG</sequence>
<evidence type="ECO:0000259" key="2">
    <source>
        <dbReference type="Pfam" id="PF03478"/>
    </source>
</evidence>
<dbReference type="SUPFAM" id="SSF81383">
    <property type="entry name" value="F-box domain"/>
    <property type="match status" value="1"/>
</dbReference>
<dbReference type="Pfam" id="PF12937">
    <property type="entry name" value="F-box-like"/>
    <property type="match status" value="1"/>
</dbReference>
<evidence type="ECO:0000259" key="3">
    <source>
        <dbReference type="Pfam" id="PF12937"/>
    </source>
</evidence>
<protein>
    <recommendedName>
        <fullName evidence="6">DUF295 domain-containing protein</fullName>
    </recommendedName>
</protein>
<evidence type="ECO:0000256" key="1">
    <source>
        <dbReference type="SAM" id="MobiDB-lite"/>
    </source>
</evidence>